<dbReference type="Proteomes" id="UP000776164">
    <property type="component" value="Unassembled WGS sequence"/>
</dbReference>
<evidence type="ECO:0008006" key="4">
    <source>
        <dbReference type="Google" id="ProtNLM"/>
    </source>
</evidence>
<evidence type="ECO:0000313" key="3">
    <source>
        <dbReference type="Proteomes" id="UP000776164"/>
    </source>
</evidence>
<comment type="caution">
    <text evidence="2">The sequence shown here is derived from an EMBL/GenBank/DDBJ whole genome shotgun (WGS) entry which is preliminary data.</text>
</comment>
<name>A0ABS2L0C6_9MICO</name>
<feature type="region of interest" description="Disordered" evidence="1">
    <location>
        <begin position="59"/>
        <end position="79"/>
    </location>
</feature>
<proteinExistence type="predicted"/>
<evidence type="ECO:0000256" key="1">
    <source>
        <dbReference type="SAM" id="MobiDB-lite"/>
    </source>
</evidence>
<accession>A0ABS2L0C6</accession>
<dbReference type="SUPFAM" id="SSF48537">
    <property type="entry name" value="Phospholipase C/P1 nuclease"/>
    <property type="match status" value="1"/>
</dbReference>
<dbReference type="RefSeq" id="WP_239518169.1">
    <property type="nucleotide sequence ID" value="NZ_BAAAHT010000001.1"/>
</dbReference>
<sequence>MTSNVDRISFALRDLVATDINNGTIAGKKAGGFIPLADVPDLVWKNLPSAVKGGRDTAFRTGPEHTTHFADADQPRPSDQKTIRELCMQDPANVNVAVWQEYYTSLGHTDPGDRGLLPFRVWQFFDEMVAAIKAKNLTRYVAAAGLVAHYVGDACQPLHGSYLADGLPDGTGSGVHSAYESTMVDRHDTDILTALTTALKNADPHPTVTTGQQVAVEIVNLMDRSAKAIDPKTLVLAYAAVAMKKGDSSVKVTDALWAQFGQQTVGLFADGALTLAMVWQSAWNAAKGDTKLRATTDVSAIATGALQALYEDPGFVPSLDLDHIGTVLQSSARKES</sequence>
<protein>
    <recommendedName>
        <fullName evidence="4">S1/P1 Nuclease</fullName>
    </recommendedName>
</protein>
<dbReference type="Gene3D" id="1.10.575.10">
    <property type="entry name" value="P1 Nuclease"/>
    <property type="match status" value="1"/>
</dbReference>
<dbReference type="EMBL" id="JAFBBU010000001">
    <property type="protein sequence ID" value="MBM7470530.1"/>
    <property type="molecule type" value="Genomic_DNA"/>
</dbReference>
<evidence type="ECO:0000313" key="2">
    <source>
        <dbReference type="EMBL" id="MBM7470530.1"/>
    </source>
</evidence>
<keyword evidence="3" id="KW-1185">Reference proteome</keyword>
<dbReference type="InterPro" id="IPR008947">
    <property type="entry name" value="PLipase_C/P1_nuclease_dom_sf"/>
</dbReference>
<reference evidence="2 3" key="1">
    <citation type="submission" date="2021-01" db="EMBL/GenBank/DDBJ databases">
        <title>Sequencing the genomes of 1000 actinobacteria strains.</title>
        <authorList>
            <person name="Klenk H.-P."/>
        </authorList>
    </citation>
    <scope>NUCLEOTIDE SEQUENCE [LARGE SCALE GENOMIC DNA]</scope>
    <source>
        <strain evidence="2 3">DSM 13057</strain>
    </source>
</reference>
<gene>
    <name evidence="2" type="ORF">JOE66_000164</name>
</gene>
<organism evidence="2 3">
    <name type="scientific">Subtercola frigoramans</name>
    <dbReference type="NCBI Taxonomy" id="120298"/>
    <lineage>
        <taxon>Bacteria</taxon>
        <taxon>Bacillati</taxon>
        <taxon>Actinomycetota</taxon>
        <taxon>Actinomycetes</taxon>
        <taxon>Micrococcales</taxon>
        <taxon>Microbacteriaceae</taxon>
        <taxon>Subtercola</taxon>
    </lineage>
</organism>